<keyword evidence="2" id="KW-1185">Reference proteome</keyword>
<dbReference type="HOGENOM" id="CLU_920360_0_0_7"/>
<dbReference type="Proteomes" id="UP000014539">
    <property type="component" value="Unassembled WGS sequence"/>
</dbReference>
<dbReference type="EMBL" id="AGYD01000011">
    <property type="protein sequence ID" value="EPH07941.1"/>
    <property type="molecule type" value="Genomic_DNA"/>
</dbReference>
<reference evidence="1 2" key="1">
    <citation type="submission" date="2013-06" db="EMBL/GenBank/DDBJ databases">
        <title>The Genome Sequence of Campylobacter ureolyticus ACS-301-V-SCH3B.</title>
        <authorList>
            <consortium name="The Broad Institute Genomics Platform"/>
            <person name="Earl A."/>
            <person name="Ward D."/>
            <person name="Feldgarden M."/>
            <person name="Gevers D."/>
            <person name="Saerens B."/>
            <person name="Vaneechoutte M."/>
            <person name="Walker B."/>
            <person name="Young S."/>
            <person name="Zeng Q."/>
            <person name="Gargeya S."/>
            <person name="Fitzgerald M."/>
            <person name="Haas B."/>
            <person name="Abouelleil A."/>
            <person name="Allen A.W."/>
            <person name="Alvarado L."/>
            <person name="Arachchi H.M."/>
            <person name="Berlin A.M."/>
            <person name="Chapman S.B."/>
            <person name="Gainer-Dewar J."/>
            <person name="Goldberg J."/>
            <person name="Griggs A."/>
            <person name="Gujja S."/>
            <person name="Hansen M."/>
            <person name="Howarth C."/>
            <person name="Imamovic A."/>
            <person name="Ireland A."/>
            <person name="Larimer J."/>
            <person name="McCowan C."/>
            <person name="Murphy C."/>
            <person name="Pearson M."/>
            <person name="Poon T.W."/>
            <person name="Priest M."/>
            <person name="Roberts A."/>
            <person name="Saif S."/>
            <person name="Shea T."/>
            <person name="Sisk P."/>
            <person name="Sykes S."/>
            <person name="Wortman J."/>
            <person name="Nusbaum C."/>
            <person name="Birren B."/>
        </authorList>
    </citation>
    <scope>NUCLEOTIDE SEQUENCE [LARGE SCALE GENOMIC DNA]</scope>
    <source>
        <strain evidence="1 2">ACS-301-V-Sch3b</strain>
    </source>
</reference>
<organism evidence="1 2">
    <name type="scientific">Campylobacter ureolyticus ACS-301-V-Sch3b</name>
    <dbReference type="NCBI Taxonomy" id="883165"/>
    <lineage>
        <taxon>Bacteria</taxon>
        <taxon>Pseudomonadati</taxon>
        <taxon>Campylobacterota</taxon>
        <taxon>Epsilonproteobacteria</taxon>
        <taxon>Campylobacterales</taxon>
        <taxon>Campylobacteraceae</taxon>
        <taxon>Campylobacter</taxon>
    </lineage>
</organism>
<dbReference type="AlphaFoldDB" id="S3XCX2"/>
<accession>S3XCX2</accession>
<dbReference type="PATRIC" id="fig|883165.3.peg.1212"/>
<gene>
    <name evidence="1" type="ORF">HMPREF9309_01196</name>
</gene>
<evidence type="ECO:0000313" key="1">
    <source>
        <dbReference type="EMBL" id="EPH07941.1"/>
    </source>
</evidence>
<name>S3XCX2_9BACT</name>
<dbReference type="RefSeq" id="WP_016647051.1">
    <property type="nucleotide sequence ID" value="NZ_KE340327.1"/>
</dbReference>
<comment type="caution">
    <text evidence="1">The sequence shown here is derived from an EMBL/GenBank/DDBJ whole genome shotgun (WGS) entry which is preliminary data.</text>
</comment>
<evidence type="ECO:0000313" key="2">
    <source>
        <dbReference type="Proteomes" id="UP000014539"/>
    </source>
</evidence>
<sequence>MKKKFIIFLALIFTLDFSISYFSFYKTHVKNGYLKDANLYYAGAKTFGKYYDFGVKFLDMDSPFLVLFHKPMIYLYQKGMEKLKFDEPIKSLWFVEFEVNPYNYSTNGGYGNLAFKYGKNFAKDFLENVYLNIEFINKNKEILNEYIKNGYENELTNFLLEKFNILVGIYVADLQMNIDGRTLSKDGLNLVINDKKLHQKLINLQKIKDEFFGYYEVNFPNEFHTLFEKNKNYHSPNGLKNKTSLKLSSYILIHKIKNNNFDLIKDKIYIKDIKNAKNELENLAKTDDEKKDLEILLIFFDF</sequence>
<proteinExistence type="predicted"/>
<protein>
    <submittedName>
        <fullName evidence="1">Uncharacterized protein</fullName>
    </submittedName>
</protein>